<evidence type="ECO:0000256" key="2">
    <source>
        <dbReference type="ARBA" id="ARBA00023315"/>
    </source>
</evidence>
<dbReference type="Proteomes" id="UP000658258">
    <property type="component" value="Unassembled WGS sequence"/>
</dbReference>
<dbReference type="InterPro" id="IPR040234">
    <property type="entry name" value="QC/QCL"/>
</dbReference>
<keyword evidence="1" id="KW-0808">Transferase</keyword>
<feature type="signal peptide" evidence="3">
    <location>
        <begin position="1"/>
        <end position="21"/>
    </location>
</feature>
<dbReference type="EMBL" id="BNAG01000001">
    <property type="protein sequence ID" value="GHE53963.1"/>
    <property type="molecule type" value="Genomic_DNA"/>
</dbReference>
<protein>
    <submittedName>
        <fullName evidence="5">Glutamine cyclotransferase</fullName>
    </submittedName>
</protein>
<keyword evidence="6" id="KW-1185">Reference proteome</keyword>
<gene>
    <name evidence="5" type="ORF">GCM10011340_05620</name>
</gene>
<dbReference type="Pfam" id="PF04389">
    <property type="entry name" value="Peptidase_M28"/>
    <property type="match status" value="1"/>
</dbReference>
<proteinExistence type="predicted"/>
<keyword evidence="3" id="KW-0732">Signal</keyword>
<feature type="chain" id="PRO_5047441406" evidence="3">
    <location>
        <begin position="22"/>
        <end position="334"/>
    </location>
</feature>
<dbReference type="PANTHER" id="PTHR12283:SF6">
    <property type="entry name" value="GLUTAMINYL-PEPTIDE CYCLOTRANSFERASE-RELATED"/>
    <property type="match status" value="1"/>
</dbReference>
<dbReference type="PROSITE" id="PS51257">
    <property type="entry name" value="PROKAR_LIPOPROTEIN"/>
    <property type="match status" value="1"/>
</dbReference>
<comment type="caution">
    <text evidence="5">The sequence shown here is derived from an EMBL/GenBank/DDBJ whole genome shotgun (WGS) entry which is preliminary data.</text>
</comment>
<feature type="domain" description="Peptidase M28" evidence="4">
    <location>
        <begin position="103"/>
        <end position="330"/>
    </location>
</feature>
<sequence>MKKACLLLLAFLAAITFSCDSTGSKTSVAKASLNLKEAPRPNKDSLYAFVEQQVEFGPRVPNTEAHEHAANWFVNKFEGYGGKVTVQAFKDRVYDGTEVQLKNIIASFNPSAKKRILLAAHWDTRPFGDKDPNNDMIKIDGANDGGSGVAVLLEIARIMSGDNPPAVGVDMILFDGEDWGQHENMSDVANPRDYGKESWYCLGSQYWSKNKHNPNYTAYYGILLDMVGAQGSTFYYDGVSQQNAGRVLSRTWDIAHELGYSNLFVKEMGMGLIIDDHKFVNEHARIPMIDIIDYRKNVNDFGPYHHTQEDNLSVISKDVLGAVAHVVLTVLYNE</sequence>
<dbReference type="Gene3D" id="3.40.630.10">
    <property type="entry name" value="Zn peptidases"/>
    <property type="match status" value="1"/>
</dbReference>
<reference evidence="6" key="1">
    <citation type="journal article" date="2019" name="Int. J. Syst. Evol. Microbiol.">
        <title>The Global Catalogue of Microorganisms (GCM) 10K type strain sequencing project: providing services to taxonomists for standard genome sequencing and annotation.</title>
        <authorList>
            <consortium name="The Broad Institute Genomics Platform"/>
            <consortium name="The Broad Institute Genome Sequencing Center for Infectious Disease"/>
            <person name="Wu L."/>
            <person name="Ma J."/>
        </authorList>
    </citation>
    <scope>NUCLEOTIDE SEQUENCE [LARGE SCALE GENOMIC DNA]</scope>
    <source>
        <strain evidence="6">CGMCC 1.15111</strain>
    </source>
</reference>
<organism evidence="5 6">
    <name type="scientific">Roseivirga thermotolerans</name>
    <dbReference type="NCBI Taxonomy" id="1758176"/>
    <lineage>
        <taxon>Bacteria</taxon>
        <taxon>Pseudomonadati</taxon>
        <taxon>Bacteroidota</taxon>
        <taxon>Cytophagia</taxon>
        <taxon>Cytophagales</taxon>
        <taxon>Roseivirgaceae</taxon>
        <taxon>Roseivirga</taxon>
    </lineage>
</organism>
<keyword evidence="2" id="KW-0012">Acyltransferase</keyword>
<evidence type="ECO:0000256" key="1">
    <source>
        <dbReference type="ARBA" id="ARBA00022679"/>
    </source>
</evidence>
<evidence type="ECO:0000313" key="5">
    <source>
        <dbReference type="EMBL" id="GHE53963.1"/>
    </source>
</evidence>
<dbReference type="InterPro" id="IPR007484">
    <property type="entry name" value="Peptidase_M28"/>
</dbReference>
<dbReference type="SUPFAM" id="SSF53187">
    <property type="entry name" value="Zn-dependent exopeptidases"/>
    <property type="match status" value="1"/>
</dbReference>
<dbReference type="PANTHER" id="PTHR12283">
    <property type="entry name" value="GLUTAMINYL-PEPTIDE CYCLOTRANSFERASE"/>
    <property type="match status" value="1"/>
</dbReference>
<accession>A0ABQ3I4Y1</accession>
<evidence type="ECO:0000313" key="6">
    <source>
        <dbReference type="Proteomes" id="UP000658258"/>
    </source>
</evidence>
<dbReference type="RefSeq" id="WP_189628665.1">
    <property type="nucleotide sequence ID" value="NZ_BNAG01000001.1"/>
</dbReference>
<evidence type="ECO:0000259" key="4">
    <source>
        <dbReference type="Pfam" id="PF04389"/>
    </source>
</evidence>
<evidence type="ECO:0000256" key="3">
    <source>
        <dbReference type="SAM" id="SignalP"/>
    </source>
</evidence>
<name>A0ABQ3I4Y1_9BACT</name>